<gene>
    <name evidence="1" type="ORF">BJF95_09575</name>
</gene>
<organism evidence="1 2">
    <name type="scientific">Rhizobium oryziradicis</name>
    <dbReference type="NCBI Taxonomy" id="1867956"/>
    <lineage>
        <taxon>Bacteria</taxon>
        <taxon>Pseudomonadati</taxon>
        <taxon>Pseudomonadota</taxon>
        <taxon>Alphaproteobacteria</taxon>
        <taxon>Hyphomicrobiales</taxon>
        <taxon>Rhizobiaceae</taxon>
        <taxon>Rhizobium/Agrobacterium group</taxon>
        <taxon>Rhizobium</taxon>
    </lineage>
</organism>
<keyword evidence="2" id="KW-1185">Reference proteome</keyword>
<comment type="caution">
    <text evidence="1">The sequence shown here is derived from an EMBL/GenBank/DDBJ whole genome shotgun (WGS) entry which is preliminary data.</text>
</comment>
<name>A0A1Q8ZS44_9HYPH</name>
<sequence length="539" mass="59002">MAGYVPVKFPKPGSAGLPLIEAALRDGEVFTTDSQQAIAAAKCLSNGYLTRDQQNGNRWFPTDKGRAMLAARNALAPVSPDAVRLVDSVGQARELFAAGDLVAARDLAQFAYSSAPAFAKMAAKLRLKDALEACQRIQADALEVVSYSEIHIATDWERLSAEGKTHRGRPKSVVVEDAFTALEVGLTRDQIHKAKKLRDAEHAQPGFIRRTIEVLVRSGVAPTKAGLRAAIGTKSASKAEKGVQLYETPIEAMRTLLALESFSATVKEPFVGKGAILKPLEEAGYDVLIADLEDRGITTQYGEKQQVGDFLLSDPQDTVGMDIVSNPPYDDLANACIAHALKAHKPRKMAMLLNWNFAAGFDDPNRRFVMEECPPSRVYLFTKRLPMMHRDGWDGPKATSQMNTAWFVWEQNEDGSYGAPGQGFTTFRVFWPDFEYAEPARPGDGGHWTGPMVFREREEDFTRQTPKLTDAEKLDAVRGRALAWMENCGWFNMDMLRRGVSIRPTTASALVAELVEHGAIVESGGGWRWAGVAGQGGAA</sequence>
<evidence type="ECO:0000313" key="1">
    <source>
        <dbReference type="EMBL" id="OLP44721.1"/>
    </source>
</evidence>
<dbReference type="AlphaFoldDB" id="A0A1Q8ZS44"/>
<proteinExistence type="predicted"/>
<protein>
    <submittedName>
        <fullName evidence="1">Uncharacterized protein</fullName>
    </submittedName>
</protein>
<dbReference type="Proteomes" id="UP000186894">
    <property type="component" value="Unassembled WGS sequence"/>
</dbReference>
<evidence type="ECO:0000313" key="2">
    <source>
        <dbReference type="Proteomes" id="UP000186894"/>
    </source>
</evidence>
<dbReference type="STRING" id="1867956.BJF95_09575"/>
<reference evidence="1 2" key="1">
    <citation type="submission" date="2016-09" db="EMBL/GenBank/DDBJ databases">
        <title>Rhizobium oryziradicis sp. nov., isolated from the root of rice.</title>
        <authorList>
            <person name="Zhao J."/>
            <person name="Zhang X."/>
        </authorList>
    </citation>
    <scope>NUCLEOTIDE SEQUENCE [LARGE SCALE GENOMIC DNA]</scope>
    <source>
        <strain evidence="1 2">N19</strain>
    </source>
</reference>
<accession>A0A1Q8ZS44</accession>
<dbReference type="OrthoDB" id="1079385at2"/>
<dbReference type="EMBL" id="MKIM01000027">
    <property type="protein sequence ID" value="OLP44721.1"/>
    <property type="molecule type" value="Genomic_DNA"/>
</dbReference>
<dbReference type="RefSeq" id="WP_075640234.1">
    <property type="nucleotide sequence ID" value="NZ_MKIM01000027.1"/>
</dbReference>